<sequence>MSPPKQTKLMKLVCKNSQQIRSRFTNSTWIKKDPQSNKKQLILSKVGEKFRKKLTKLSVEKEWGLVRREWRVTNEVPLDKRRTQCLCGKPNLKNVTNLKNIKNEIIVTAGNCCIEQLKWAWVEQD</sequence>
<dbReference type="Proteomes" id="UP000663845">
    <property type="component" value="Unassembled WGS sequence"/>
</dbReference>
<proteinExistence type="predicted"/>
<gene>
    <name evidence="1" type="ORF">JYZ213_LOCUS13128</name>
    <name evidence="2" type="ORF">OXD698_LOCUS35354</name>
</gene>
<reference evidence="2" key="1">
    <citation type="submission" date="2021-02" db="EMBL/GenBank/DDBJ databases">
        <authorList>
            <person name="Nowell W R."/>
        </authorList>
    </citation>
    <scope>NUCLEOTIDE SEQUENCE</scope>
</reference>
<organism evidence="2 3">
    <name type="scientific">Adineta steineri</name>
    <dbReference type="NCBI Taxonomy" id="433720"/>
    <lineage>
        <taxon>Eukaryota</taxon>
        <taxon>Metazoa</taxon>
        <taxon>Spiralia</taxon>
        <taxon>Gnathifera</taxon>
        <taxon>Rotifera</taxon>
        <taxon>Eurotatoria</taxon>
        <taxon>Bdelloidea</taxon>
        <taxon>Adinetida</taxon>
        <taxon>Adinetidae</taxon>
        <taxon>Adineta</taxon>
    </lineage>
</organism>
<dbReference type="EMBL" id="CAJNOG010000104">
    <property type="protein sequence ID" value="CAF0948036.1"/>
    <property type="molecule type" value="Genomic_DNA"/>
</dbReference>
<dbReference type="Proteomes" id="UP000663844">
    <property type="component" value="Unassembled WGS sequence"/>
</dbReference>
<name>A0A819UQC8_9BILA</name>
<evidence type="ECO:0000313" key="3">
    <source>
        <dbReference type="Proteomes" id="UP000663844"/>
    </source>
</evidence>
<comment type="caution">
    <text evidence="2">The sequence shown here is derived from an EMBL/GenBank/DDBJ whole genome shotgun (WGS) entry which is preliminary data.</text>
</comment>
<dbReference type="EMBL" id="CAJOAZ010005433">
    <property type="protein sequence ID" value="CAF4099680.1"/>
    <property type="molecule type" value="Genomic_DNA"/>
</dbReference>
<protein>
    <submittedName>
        <fullName evidence="2">Uncharacterized protein</fullName>
    </submittedName>
</protein>
<evidence type="ECO:0000313" key="1">
    <source>
        <dbReference type="EMBL" id="CAF0948036.1"/>
    </source>
</evidence>
<dbReference type="AlphaFoldDB" id="A0A819UQC8"/>
<accession>A0A819UQC8</accession>
<evidence type="ECO:0000313" key="2">
    <source>
        <dbReference type="EMBL" id="CAF4099680.1"/>
    </source>
</evidence>